<evidence type="ECO:0000313" key="4">
    <source>
        <dbReference type="Proteomes" id="UP000185478"/>
    </source>
</evidence>
<proteinExistence type="predicted"/>
<organism evidence="3 4">
    <name type="scientific">Corynebacterium aquilae DSM 44791</name>
    <dbReference type="NCBI Taxonomy" id="1431546"/>
    <lineage>
        <taxon>Bacteria</taxon>
        <taxon>Bacillati</taxon>
        <taxon>Actinomycetota</taxon>
        <taxon>Actinomycetes</taxon>
        <taxon>Mycobacteriales</taxon>
        <taxon>Corynebacteriaceae</taxon>
        <taxon>Corynebacterium</taxon>
    </lineage>
</organism>
<keyword evidence="2" id="KW-0732">Signal</keyword>
<dbReference type="AlphaFoldDB" id="A0A1L7CFU2"/>
<protein>
    <submittedName>
        <fullName evidence="3">Uncharacterized protein</fullName>
    </submittedName>
</protein>
<name>A0A1L7CFU2_9CORY</name>
<accession>A0A1L7CFU2</accession>
<evidence type="ECO:0000256" key="1">
    <source>
        <dbReference type="SAM" id="MobiDB-lite"/>
    </source>
</evidence>
<sequence length="139" mass="14420">MRINNTKAAVVAGLTAVSLSLGAVAPVQAAPKPDSKVSLPSSSNSKNKKGKAEGSSVDEFTSGLSSDSKTSKSKKTSAKDGGYEQLSAKVGLDGVQAWYNNSNETGQTILKIVGAIALLEVVGFLFGPIRSFIFNTFHV</sequence>
<gene>
    <name evidence="3" type="ORF">CAQU_06280</name>
</gene>
<dbReference type="STRING" id="1431546.CAQU_06280"/>
<dbReference type="RefSeq" id="WP_075726136.1">
    <property type="nucleotide sequence ID" value="NZ_CP009245.1"/>
</dbReference>
<feature type="signal peptide" evidence="2">
    <location>
        <begin position="1"/>
        <end position="29"/>
    </location>
</feature>
<reference evidence="3 4" key="1">
    <citation type="submission" date="2014-08" db="EMBL/GenBank/DDBJ databases">
        <title>Complete genome sequence of Corynebacterium aquilae S-613T(T) (=DSM 44791(T)), isolated from the choana of a healthy golden eagle.</title>
        <authorList>
            <person name="Ruckert C."/>
            <person name="Albersmeier A."/>
            <person name="Winkler A."/>
            <person name="Kalinowski J."/>
        </authorList>
    </citation>
    <scope>NUCLEOTIDE SEQUENCE [LARGE SCALE GENOMIC DNA]</scope>
    <source>
        <strain evidence="3 4">S-613</strain>
    </source>
</reference>
<dbReference type="OrthoDB" id="4428126at2"/>
<evidence type="ECO:0000256" key="2">
    <source>
        <dbReference type="SAM" id="SignalP"/>
    </source>
</evidence>
<keyword evidence="4" id="KW-1185">Reference proteome</keyword>
<dbReference type="EMBL" id="CP009245">
    <property type="protein sequence ID" value="APT84740.1"/>
    <property type="molecule type" value="Genomic_DNA"/>
</dbReference>
<dbReference type="Proteomes" id="UP000185478">
    <property type="component" value="Chromosome"/>
</dbReference>
<evidence type="ECO:0000313" key="3">
    <source>
        <dbReference type="EMBL" id="APT84740.1"/>
    </source>
</evidence>
<feature type="chain" id="PRO_5013267586" evidence="2">
    <location>
        <begin position="30"/>
        <end position="139"/>
    </location>
</feature>
<feature type="compositionally biased region" description="Low complexity" evidence="1">
    <location>
        <begin position="36"/>
        <end position="45"/>
    </location>
</feature>
<dbReference type="KEGG" id="caqu:CAQU_06280"/>
<feature type="region of interest" description="Disordered" evidence="1">
    <location>
        <begin position="29"/>
        <end position="81"/>
    </location>
</feature>